<protein>
    <submittedName>
        <fullName evidence="2">Uncharacterized protein</fullName>
    </submittedName>
</protein>
<dbReference type="AlphaFoldDB" id="A0A0A9CBV2"/>
<proteinExistence type="predicted"/>
<reference evidence="2" key="2">
    <citation type="journal article" date="2015" name="Data Brief">
        <title>Shoot transcriptome of the giant reed, Arundo donax.</title>
        <authorList>
            <person name="Barrero R.A."/>
            <person name="Guerrero F.D."/>
            <person name="Moolhuijzen P."/>
            <person name="Goolsby J.A."/>
            <person name="Tidwell J."/>
            <person name="Bellgard S.E."/>
            <person name="Bellgard M.I."/>
        </authorList>
    </citation>
    <scope>NUCLEOTIDE SEQUENCE</scope>
    <source>
        <tissue evidence="2">Shoot tissue taken approximately 20 cm above the soil surface</tissue>
    </source>
</reference>
<organism evidence="2">
    <name type="scientific">Arundo donax</name>
    <name type="common">Giant reed</name>
    <name type="synonym">Donax arundinaceus</name>
    <dbReference type="NCBI Taxonomy" id="35708"/>
    <lineage>
        <taxon>Eukaryota</taxon>
        <taxon>Viridiplantae</taxon>
        <taxon>Streptophyta</taxon>
        <taxon>Embryophyta</taxon>
        <taxon>Tracheophyta</taxon>
        <taxon>Spermatophyta</taxon>
        <taxon>Magnoliopsida</taxon>
        <taxon>Liliopsida</taxon>
        <taxon>Poales</taxon>
        <taxon>Poaceae</taxon>
        <taxon>PACMAD clade</taxon>
        <taxon>Arundinoideae</taxon>
        <taxon>Arundineae</taxon>
        <taxon>Arundo</taxon>
    </lineage>
</organism>
<evidence type="ECO:0000256" key="1">
    <source>
        <dbReference type="SAM" id="MobiDB-lite"/>
    </source>
</evidence>
<sequence>MLAPNQTDRLHVPEGQQIEPRERRKEVAVWG</sequence>
<reference evidence="2" key="1">
    <citation type="submission" date="2014-09" db="EMBL/GenBank/DDBJ databases">
        <authorList>
            <person name="Magalhaes I.L.F."/>
            <person name="Oliveira U."/>
            <person name="Santos F.R."/>
            <person name="Vidigal T.H.D.A."/>
            <person name="Brescovit A.D."/>
            <person name="Santos A.J."/>
        </authorList>
    </citation>
    <scope>NUCLEOTIDE SEQUENCE</scope>
    <source>
        <tissue evidence="2">Shoot tissue taken approximately 20 cm above the soil surface</tissue>
    </source>
</reference>
<name>A0A0A9CBV2_ARUDO</name>
<feature type="region of interest" description="Disordered" evidence="1">
    <location>
        <begin position="1"/>
        <end position="31"/>
    </location>
</feature>
<dbReference type="EMBL" id="GBRH01225962">
    <property type="protein sequence ID" value="JAD71933.1"/>
    <property type="molecule type" value="Transcribed_RNA"/>
</dbReference>
<accession>A0A0A9CBV2</accession>
<evidence type="ECO:0000313" key="2">
    <source>
        <dbReference type="EMBL" id="JAD71933.1"/>
    </source>
</evidence>
<feature type="compositionally biased region" description="Basic and acidic residues" evidence="1">
    <location>
        <begin position="19"/>
        <end position="31"/>
    </location>
</feature>